<dbReference type="GeneID" id="20650424"/>
<organism evidence="1 2">
    <name type="scientific">Phytophthora sojae (strain P6497)</name>
    <name type="common">Soybean stem and root rot agent</name>
    <name type="synonym">Phytophthora megasperma f. sp. glycines</name>
    <dbReference type="NCBI Taxonomy" id="1094619"/>
    <lineage>
        <taxon>Eukaryota</taxon>
        <taxon>Sar</taxon>
        <taxon>Stramenopiles</taxon>
        <taxon>Oomycota</taxon>
        <taxon>Peronosporomycetes</taxon>
        <taxon>Peronosporales</taxon>
        <taxon>Peronosporaceae</taxon>
        <taxon>Phytophthora</taxon>
    </lineage>
</organism>
<gene>
    <name evidence="1" type="ORF">PHYSODRAFT_373584</name>
</gene>
<evidence type="ECO:0000313" key="1">
    <source>
        <dbReference type="EMBL" id="EGZ28627.1"/>
    </source>
</evidence>
<feature type="non-terminal residue" evidence="1">
    <location>
        <position position="233"/>
    </location>
</feature>
<dbReference type="SMR" id="G4YPN0"/>
<accession>G4YPN0</accession>
<dbReference type="RefSeq" id="XP_009515902.1">
    <property type="nucleotide sequence ID" value="XM_009517607.1"/>
</dbReference>
<name>G4YPN0_PHYSP</name>
<dbReference type="KEGG" id="psoj:PHYSODRAFT_373584"/>
<dbReference type="EMBL" id="JH159151">
    <property type="protein sequence ID" value="EGZ28627.1"/>
    <property type="molecule type" value="Genomic_DNA"/>
</dbReference>
<proteinExistence type="predicted"/>
<protein>
    <submittedName>
        <fullName evidence="1">Uncharacterized protein</fullName>
    </submittedName>
</protein>
<keyword evidence="2" id="KW-1185">Reference proteome</keyword>
<sequence length="233" mass="25754">ARARDRDSAGRLLRVIADCDLYHMEAAIASLKHVKTGIRSESLLKPSGGDDVDVLERTAEGRVLSLSDHKRIARLQAALSAVANAYSGENGVEEPTESDSNRNLVRTVAGAAIMQVTRDCSASRTNCCILGSRAEKLLFLLDWMMNREHGYVALARLDRGYVQQLLLEWIQPSAEKQNQLAACLALFELLQRLELYLEALRSTVERGTLPVADSLRVKHSKLALIAFETLVLL</sequence>
<dbReference type="InParanoid" id="G4YPN0"/>
<dbReference type="OMA" id="LEWIQPS"/>
<dbReference type="Proteomes" id="UP000002640">
    <property type="component" value="Unassembled WGS sequence"/>
</dbReference>
<feature type="non-terminal residue" evidence="1">
    <location>
        <position position="1"/>
    </location>
</feature>
<evidence type="ECO:0000313" key="2">
    <source>
        <dbReference type="Proteomes" id="UP000002640"/>
    </source>
</evidence>
<reference evidence="1 2" key="1">
    <citation type="journal article" date="2006" name="Science">
        <title>Phytophthora genome sequences uncover evolutionary origins and mechanisms of pathogenesis.</title>
        <authorList>
            <person name="Tyler B.M."/>
            <person name="Tripathy S."/>
            <person name="Zhang X."/>
            <person name="Dehal P."/>
            <person name="Jiang R.H."/>
            <person name="Aerts A."/>
            <person name="Arredondo F.D."/>
            <person name="Baxter L."/>
            <person name="Bensasson D."/>
            <person name="Beynon J.L."/>
            <person name="Chapman J."/>
            <person name="Damasceno C.M."/>
            <person name="Dorrance A.E."/>
            <person name="Dou D."/>
            <person name="Dickerman A.W."/>
            <person name="Dubchak I.L."/>
            <person name="Garbelotto M."/>
            <person name="Gijzen M."/>
            <person name="Gordon S.G."/>
            <person name="Govers F."/>
            <person name="Grunwald N.J."/>
            <person name="Huang W."/>
            <person name="Ivors K.L."/>
            <person name="Jones R.W."/>
            <person name="Kamoun S."/>
            <person name="Krampis K."/>
            <person name="Lamour K.H."/>
            <person name="Lee M.K."/>
            <person name="McDonald W.H."/>
            <person name="Medina M."/>
            <person name="Meijer H.J."/>
            <person name="Nordberg E.K."/>
            <person name="Maclean D.J."/>
            <person name="Ospina-Giraldo M.D."/>
            <person name="Morris P.F."/>
            <person name="Phuntumart V."/>
            <person name="Putnam N.H."/>
            <person name="Rash S."/>
            <person name="Rose J.K."/>
            <person name="Sakihama Y."/>
            <person name="Salamov A.A."/>
            <person name="Savidor A."/>
            <person name="Scheuring C.F."/>
            <person name="Smith B.M."/>
            <person name="Sobral B.W."/>
            <person name="Terry A."/>
            <person name="Torto-Alalibo T.A."/>
            <person name="Win J."/>
            <person name="Xu Z."/>
            <person name="Zhang H."/>
            <person name="Grigoriev I.V."/>
            <person name="Rokhsar D.S."/>
            <person name="Boore J.L."/>
        </authorList>
    </citation>
    <scope>NUCLEOTIDE SEQUENCE [LARGE SCALE GENOMIC DNA]</scope>
    <source>
        <strain evidence="1 2">P6497</strain>
    </source>
</reference>
<dbReference type="AlphaFoldDB" id="G4YPN0"/>